<dbReference type="InterPro" id="IPR036250">
    <property type="entry name" value="AcylCo_DH-like_C"/>
</dbReference>
<evidence type="ECO:0000259" key="15">
    <source>
        <dbReference type="Pfam" id="PF02770"/>
    </source>
</evidence>
<reference evidence="18 19" key="1">
    <citation type="submission" date="2019-08" db="EMBL/GenBank/DDBJ databases">
        <authorList>
            <person name="Peeters C."/>
        </authorList>
    </citation>
    <scope>NUCLEOTIDE SEQUENCE [LARGE SCALE GENOMIC DNA]</scope>
    <source>
        <strain evidence="18 19">LMG 31108</strain>
    </source>
</reference>
<evidence type="ECO:0000256" key="11">
    <source>
        <dbReference type="ARBA" id="ARBA00047859"/>
    </source>
</evidence>
<comment type="catalytic activity">
    <reaction evidence="13">
        <text>dibenzothiophene + 2 FMNH2 + 2 O2 = dibenzothiophene 5,5-dioxide + 2 FMN + 2 H2O + 2 H(+)</text>
        <dbReference type="Rhea" id="RHEA:49072"/>
        <dbReference type="ChEBI" id="CHEBI:15377"/>
        <dbReference type="ChEBI" id="CHEBI:15378"/>
        <dbReference type="ChEBI" id="CHEBI:15379"/>
        <dbReference type="ChEBI" id="CHEBI:23681"/>
        <dbReference type="ChEBI" id="CHEBI:57618"/>
        <dbReference type="ChEBI" id="CHEBI:58210"/>
        <dbReference type="ChEBI" id="CHEBI:90356"/>
        <dbReference type="EC" id="1.14.14.21"/>
    </reaction>
</comment>
<dbReference type="GO" id="GO:0006552">
    <property type="term" value="P:L-leucine catabolic process"/>
    <property type="evidence" value="ECO:0007669"/>
    <property type="project" value="TreeGrafter"/>
</dbReference>
<evidence type="ECO:0000256" key="6">
    <source>
        <dbReference type="ARBA" id="ARBA00023033"/>
    </source>
</evidence>
<evidence type="ECO:0000259" key="17">
    <source>
        <dbReference type="Pfam" id="PF08028"/>
    </source>
</evidence>
<dbReference type="GO" id="GO:0005737">
    <property type="term" value="C:cytoplasm"/>
    <property type="evidence" value="ECO:0007669"/>
    <property type="project" value="UniProtKB-SubCell"/>
</dbReference>
<evidence type="ECO:0000256" key="9">
    <source>
        <dbReference type="ARBA" id="ARBA00034328"/>
    </source>
</evidence>
<evidence type="ECO:0000256" key="4">
    <source>
        <dbReference type="ARBA" id="ARBA00022741"/>
    </source>
</evidence>
<protein>
    <recommendedName>
        <fullName evidence="10">Dibenzothiophene monooxygenase</fullName>
        <ecNumber evidence="9">1.14.14.21</ecNumber>
    </recommendedName>
</protein>
<dbReference type="Gene3D" id="2.40.110.10">
    <property type="entry name" value="Butyryl-CoA Dehydrogenase, subunit A, domain 2"/>
    <property type="match status" value="1"/>
</dbReference>
<organism evidence="18 19">
    <name type="scientific">Pandoraea anhela</name>
    <dbReference type="NCBI Taxonomy" id="2508295"/>
    <lineage>
        <taxon>Bacteria</taxon>
        <taxon>Pseudomonadati</taxon>
        <taxon>Pseudomonadota</taxon>
        <taxon>Betaproteobacteria</taxon>
        <taxon>Burkholderiales</taxon>
        <taxon>Burkholderiaceae</taxon>
        <taxon>Pandoraea</taxon>
    </lineage>
</organism>
<evidence type="ECO:0000313" key="19">
    <source>
        <dbReference type="Proteomes" id="UP000406256"/>
    </source>
</evidence>
<feature type="domain" description="Acyl-CoA oxidase/dehydrogenase middle" evidence="15">
    <location>
        <begin position="204"/>
        <end position="281"/>
    </location>
</feature>
<evidence type="ECO:0000256" key="5">
    <source>
        <dbReference type="ARBA" id="ARBA00023002"/>
    </source>
</evidence>
<comment type="catalytic activity">
    <reaction evidence="12">
        <text>dibenzothiophene 5-oxide + FMNH2 + O2 = dibenzothiophene 5,5-dioxide + FMN + H2O + H(+)</text>
        <dbReference type="Rhea" id="RHEA:49080"/>
        <dbReference type="ChEBI" id="CHEBI:15377"/>
        <dbReference type="ChEBI" id="CHEBI:15378"/>
        <dbReference type="ChEBI" id="CHEBI:15379"/>
        <dbReference type="ChEBI" id="CHEBI:23683"/>
        <dbReference type="ChEBI" id="CHEBI:57618"/>
        <dbReference type="ChEBI" id="CHEBI:58210"/>
        <dbReference type="ChEBI" id="CHEBI:90356"/>
    </reaction>
</comment>
<dbReference type="InterPro" id="IPR013786">
    <property type="entry name" value="AcylCoA_DH/ox_N"/>
</dbReference>
<dbReference type="Gene3D" id="1.20.140.10">
    <property type="entry name" value="Butyryl-CoA Dehydrogenase, subunit A, domain 3"/>
    <property type="match status" value="1"/>
</dbReference>
<comment type="catalytic activity">
    <reaction evidence="11">
        <text>dibenzothiophene + FMNH2 + O2 = dibenzothiophene 5-oxide + FMN + H2O + H(+)</text>
        <dbReference type="Rhea" id="RHEA:49076"/>
        <dbReference type="ChEBI" id="CHEBI:15377"/>
        <dbReference type="ChEBI" id="CHEBI:15378"/>
        <dbReference type="ChEBI" id="CHEBI:15379"/>
        <dbReference type="ChEBI" id="CHEBI:23681"/>
        <dbReference type="ChEBI" id="CHEBI:23683"/>
        <dbReference type="ChEBI" id="CHEBI:57618"/>
        <dbReference type="ChEBI" id="CHEBI:58210"/>
    </reaction>
</comment>
<evidence type="ECO:0000256" key="13">
    <source>
        <dbReference type="ARBA" id="ARBA00049456"/>
    </source>
</evidence>
<gene>
    <name evidence="18" type="ORF">PAN31108_04966</name>
</gene>
<evidence type="ECO:0000256" key="3">
    <source>
        <dbReference type="ARBA" id="ARBA00022643"/>
    </source>
</evidence>
<dbReference type="NCBIfam" id="TIGR04022">
    <property type="entry name" value="sulfur_SfnB"/>
    <property type="match status" value="1"/>
</dbReference>
<comment type="subcellular location">
    <subcellularLocation>
        <location evidence="1">Cytoplasm</location>
    </subcellularLocation>
</comment>
<dbReference type="GO" id="GO:0008470">
    <property type="term" value="F:3-methylbutanoyl-CoA dehydrogenase activity"/>
    <property type="evidence" value="ECO:0007669"/>
    <property type="project" value="TreeGrafter"/>
</dbReference>
<evidence type="ECO:0000256" key="1">
    <source>
        <dbReference type="ARBA" id="ARBA00004496"/>
    </source>
</evidence>
<dbReference type="PANTHER" id="PTHR43884:SF12">
    <property type="entry name" value="ISOVALERYL-COA DEHYDROGENASE, MITOCHONDRIAL-RELATED"/>
    <property type="match status" value="1"/>
</dbReference>
<dbReference type="Gene3D" id="1.10.540.10">
    <property type="entry name" value="Acyl-CoA dehydrogenase/oxidase, N-terminal domain"/>
    <property type="match status" value="1"/>
</dbReference>
<dbReference type="GO" id="GO:0004497">
    <property type="term" value="F:monooxygenase activity"/>
    <property type="evidence" value="ECO:0007669"/>
    <property type="project" value="UniProtKB-KW"/>
</dbReference>
<dbReference type="EC" id="1.14.14.21" evidence="9"/>
<evidence type="ECO:0000259" key="16">
    <source>
        <dbReference type="Pfam" id="PF02771"/>
    </source>
</evidence>
<keyword evidence="5" id="KW-0560">Oxidoreductase</keyword>
<feature type="domain" description="Acyl-CoA dehydrogenase/oxidase N-terminal" evidence="16">
    <location>
        <begin position="85"/>
        <end position="186"/>
    </location>
</feature>
<dbReference type="AlphaFoldDB" id="A0A5E4Z2H9"/>
<dbReference type="InterPro" id="IPR013107">
    <property type="entry name" value="Acyl-CoA_DH_C"/>
</dbReference>
<feature type="compositionally biased region" description="Low complexity" evidence="14">
    <location>
        <begin position="30"/>
        <end position="49"/>
    </location>
</feature>
<dbReference type="InterPro" id="IPR006091">
    <property type="entry name" value="Acyl-CoA_Oxase/DH_mid-dom"/>
</dbReference>
<feature type="domain" description="Acyl-CoA dehydrogenase C-terminal" evidence="17">
    <location>
        <begin position="307"/>
        <end position="440"/>
    </location>
</feature>
<evidence type="ECO:0000256" key="14">
    <source>
        <dbReference type="SAM" id="MobiDB-lite"/>
    </source>
</evidence>
<evidence type="ECO:0000313" key="18">
    <source>
        <dbReference type="EMBL" id="VVE54888.1"/>
    </source>
</evidence>
<evidence type="ECO:0000256" key="12">
    <source>
        <dbReference type="ARBA" id="ARBA00048445"/>
    </source>
</evidence>
<evidence type="ECO:0000256" key="10">
    <source>
        <dbReference type="ARBA" id="ARBA00034345"/>
    </source>
</evidence>
<dbReference type="SUPFAM" id="SSF47203">
    <property type="entry name" value="Acyl-CoA dehydrogenase C-terminal domain-like"/>
    <property type="match status" value="1"/>
</dbReference>
<sequence>MELMGTDCPAFARHPDMTYASTLARLPAAAQASHAANADAPNAPNAPTAPEDPLRASIRTDRPAPAPAPQRNADVIRDDAHALEVANAFATDIAGDARKRDQERRLAWREVEQFSQSGLWGITVPKAYGGAGVSTGTLTKAVSVIAAADGSFGHIPQNHYYSLEVLRVGGTHEQKTFFYDRVLRGERLGNALAEVGQRDFKRRTQLLREPGGWFVNGAKFYCTGAVYAHWIPTLAVAQEDTGERGYLVFIPRAAPGVTITDDWDGFGQRVTGSGSVQFERVRIEPEWVVPFTASFERATTIGPFAQIIHAALDAGIGHGALQAALPFIREHARPWIDAGGQRAADDPLLLEQIGNVHLRLRAADALIARAAHAVDTAQRAPDDDSVAAASIAVAQAKALSTSASLLASTKLLELSGTSATSASLGLDRFWRNARTHTLHDPVRWKYHAVGNYVLNGVRPPRHGAI</sequence>
<feature type="compositionally biased region" description="Basic and acidic residues" evidence="14">
    <location>
        <begin position="52"/>
        <end position="62"/>
    </location>
</feature>
<dbReference type="Pfam" id="PF02770">
    <property type="entry name" value="Acyl-CoA_dh_M"/>
    <property type="match status" value="1"/>
</dbReference>
<keyword evidence="4" id="KW-0547">Nucleotide-binding</keyword>
<proteinExistence type="inferred from homology"/>
<keyword evidence="2" id="KW-0285">Flavoprotein</keyword>
<comment type="similarity">
    <text evidence="8">Belongs to the DszC flavin monooxygenase family.</text>
</comment>
<dbReference type="InterPro" id="IPR037069">
    <property type="entry name" value="AcylCoA_DH/ox_N_sf"/>
</dbReference>
<name>A0A5E4Z2H9_9BURK</name>
<dbReference type="Proteomes" id="UP000406256">
    <property type="component" value="Unassembled WGS sequence"/>
</dbReference>
<dbReference type="InterPro" id="IPR009100">
    <property type="entry name" value="AcylCoA_DH/oxidase_NM_dom_sf"/>
</dbReference>
<dbReference type="Pfam" id="PF02771">
    <property type="entry name" value="Acyl-CoA_dh_N"/>
    <property type="match status" value="1"/>
</dbReference>
<dbReference type="PANTHER" id="PTHR43884">
    <property type="entry name" value="ACYL-COA DEHYDROGENASE"/>
    <property type="match status" value="1"/>
</dbReference>
<keyword evidence="19" id="KW-1185">Reference proteome</keyword>
<dbReference type="SUPFAM" id="SSF56645">
    <property type="entry name" value="Acyl-CoA dehydrogenase NM domain-like"/>
    <property type="match status" value="1"/>
</dbReference>
<dbReference type="Pfam" id="PF08028">
    <property type="entry name" value="Acyl-CoA_dh_2"/>
    <property type="match status" value="1"/>
</dbReference>
<evidence type="ECO:0000256" key="7">
    <source>
        <dbReference type="ARBA" id="ARBA00034307"/>
    </source>
</evidence>
<feature type="region of interest" description="Disordered" evidence="14">
    <location>
        <begin position="30"/>
        <end position="72"/>
    </location>
</feature>
<accession>A0A5E4Z2H9</accession>
<dbReference type="InterPro" id="IPR023922">
    <property type="entry name" value="S04_starv_induced_SfnB"/>
</dbReference>
<keyword evidence="6" id="KW-0503">Monooxygenase</keyword>
<keyword evidence="3" id="KW-0288">FMN</keyword>
<dbReference type="GO" id="GO:0050660">
    <property type="term" value="F:flavin adenine dinucleotide binding"/>
    <property type="evidence" value="ECO:0007669"/>
    <property type="project" value="InterPro"/>
</dbReference>
<comment type="pathway">
    <text evidence="7">Sulfur metabolism; dibenzothiophene degradation.</text>
</comment>
<evidence type="ECO:0000256" key="8">
    <source>
        <dbReference type="ARBA" id="ARBA00034317"/>
    </source>
</evidence>
<evidence type="ECO:0000256" key="2">
    <source>
        <dbReference type="ARBA" id="ARBA00022630"/>
    </source>
</evidence>
<dbReference type="InterPro" id="IPR046373">
    <property type="entry name" value="Acyl-CoA_Oxase/DH_mid-dom_sf"/>
</dbReference>
<dbReference type="EMBL" id="CABPSB010000030">
    <property type="protein sequence ID" value="VVE54888.1"/>
    <property type="molecule type" value="Genomic_DNA"/>
</dbReference>